<sequence>MGMKSIQIGKKGQSLVEVVVACGIIGIILTGMMIMVLASKNLLYTSEEKTIATALAQQGIDIARHQRDIGCSFSNIINSDGSLKTGPFVIEGDTNGTEDEDIVPYGSSDPNNIKDNSGFARFVIIEELASNTSDISTVGFQNDLNDGKCDQTPMDSGDYDCTDKYYAIRVDIHKDNGSGPIVSQARTIIAK</sequence>
<comment type="caution">
    <text evidence="2">The sequence shown here is derived from an EMBL/GenBank/DDBJ whole genome shotgun (WGS) entry which is preliminary data.</text>
</comment>
<dbReference type="InterPro" id="IPR012902">
    <property type="entry name" value="N_methyl_site"/>
</dbReference>
<dbReference type="Proteomes" id="UP000285655">
    <property type="component" value="Unassembled WGS sequence"/>
</dbReference>
<keyword evidence="1" id="KW-1133">Transmembrane helix</keyword>
<accession>A0A419DFY3</accession>
<organism evidence="2 3">
    <name type="scientific">candidate division WS5 bacterium</name>
    <dbReference type="NCBI Taxonomy" id="2093353"/>
    <lineage>
        <taxon>Bacteria</taxon>
        <taxon>candidate division WS5</taxon>
    </lineage>
</organism>
<evidence type="ECO:0000313" key="2">
    <source>
        <dbReference type="EMBL" id="RJO62021.1"/>
    </source>
</evidence>
<reference evidence="2 3" key="1">
    <citation type="journal article" date="2017" name="ISME J.">
        <title>Energy and carbon metabolisms in a deep terrestrial subsurface fluid microbial community.</title>
        <authorList>
            <person name="Momper L."/>
            <person name="Jungbluth S.P."/>
            <person name="Lee M.D."/>
            <person name="Amend J.P."/>
        </authorList>
    </citation>
    <scope>NUCLEOTIDE SEQUENCE [LARGE SCALE GENOMIC DNA]</scope>
    <source>
        <strain evidence="2">SURF_29</strain>
    </source>
</reference>
<gene>
    <name evidence="2" type="ORF">C4544_00775</name>
</gene>
<protein>
    <recommendedName>
        <fullName evidence="4">Type II secretion system protein</fullName>
    </recommendedName>
</protein>
<dbReference type="EMBL" id="QZJW01000005">
    <property type="protein sequence ID" value="RJO62021.1"/>
    <property type="molecule type" value="Genomic_DNA"/>
</dbReference>
<name>A0A419DFY3_9BACT</name>
<evidence type="ECO:0008006" key="4">
    <source>
        <dbReference type="Google" id="ProtNLM"/>
    </source>
</evidence>
<keyword evidence="1" id="KW-0472">Membrane</keyword>
<proteinExistence type="predicted"/>
<dbReference type="Pfam" id="PF07963">
    <property type="entry name" value="N_methyl"/>
    <property type="match status" value="1"/>
</dbReference>
<feature type="transmembrane region" description="Helical" evidence="1">
    <location>
        <begin position="15"/>
        <end position="38"/>
    </location>
</feature>
<dbReference type="AlphaFoldDB" id="A0A419DFY3"/>
<evidence type="ECO:0000256" key="1">
    <source>
        <dbReference type="SAM" id="Phobius"/>
    </source>
</evidence>
<evidence type="ECO:0000313" key="3">
    <source>
        <dbReference type="Proteomes" id="UP000285655"/>
    </source>
</evidence>
<keyword evidence="1" id="KW-0812">Transmembrane</keyword>